<gene>
    <name evidence="3" type="ORF">ABGB03_00865</name>
</gene>
<keyword evidence="3" id="KW-0378">Hydrolase</keyword>
<dbReference type="Gene3D" id="3.20.20.80">
    <property type="entry name" value="Glycosidases"/>
    <property type="match status" value="1"/>
</dbReference>
<proteinExistence type="predicted"/>
<dbReference type="AlphaFoldDB" id="A0AAU7BT43"/>
<keyword evidence="1" id="KW-1133">Transmembrane helix</keyword>
<evidence type="ECO:0000256" key="1">
    <source>
        <dbReference type="SAM" id="Phobius"/>
    </source>
</evidence>
<keyword evidence="1" id="KW-0472">Membrane</keyword>
<dbReference type="InterPro" id="IPR006103">
    <property type="entry name" value="Glyco_hydro_2_cat"/>
</dbReference>
<feature type="domain" description="Glycoside hydrolase family 2 catalytic" evidence="2">
    <location>
        <begin position="209"/>
        <end position="429"/>
    </location>
</feature>
<dbReference type="GO" id="GO:0005975">
    <property type="term" value="P:carbohydrate metabolic process"/>
    <property type="evidence" value="ECO:0007669"/>
    <property type="project" value="InterPro"/>
</dbReference>
<keyword evidence="1" id="KW-0812">Transmembrane</keyword>
<evidence type="ECO:0000313" key="3">
    <source>
        <dbReference type="EMBL" id="XBG61472.1"/>
    </source>
</evidence>
<evidence type="ECO:0000259" key="2">
    <source>
        <dbReference type="Pfam" id="PF02836"/>
    </source>
</evidence>
<dbReference type="RefSeq" id="WP_347924036.1">
    <property type="nucleotide sequence ID" value="NZ_CP157199.1"/>
</dbReference>
<reference evidence="3" key="1">
    <citation type="submission" date="2024-05" db="EMBL/GenBank/DDBJ databases">
        <title>Pontimicrobium maritimus sp. nov., isolated form sea water.</title>
        <authorList>
            <person name="Muhammad N."/>
            <person name="Vuong T.Q."/>
            <person name="Han H.L."/>
            <person name="Kim S.-G."/>
        </authorList>
    </citation>
    <scope>NUCLEOTIDE SEQUENCE</scope>
    <source>
        <strain evidence="3">SW4</strain>
    </source>
</reference>
<protein>
    <submittedName>
        <fullName evidence="3">Glycoside hydrolase family 2 TIM barrel-domain containing protein</fullName>
    </submittedName>
</protein>
<organism evidence="3">
    <name type="scientific">Pontimicrobium sp. SW4</name>
    <dbReference type="NCBI Taxonomy" id="3153519"/>
    <lineage>
        <taxon>Bacteria</taxon>
        <taxon>Pseudomonadati</taxon>
        <taxon>Bacteroidota</taxon>
        <taxon>Flavobacteriia</taxon>
        <taxon>Flavobacteriales</taxon>
        <taxon>Flavobacteriaceae</taxon>
        <taxon>Pontimicrobium</taxon>
    </lineage>
</organism>
<name>A0AAU7BT43_9FLAO</name>
<dbReference type="SUPFAM" id="SSF51445">
    <property type="entry name" value="(Trans)glycosidases"/>
    <property type="match status" value="1"/>
</dbReference>
<dbReference type="InterPro" id="IPR017853">
    <property type="entry name" value="GH"/>
</dbReference>
<dbReference type="Pfam" id="PF02836">
    <property type="entry name" value="Glyco_hydro_2_C"/>
    <property type="match status" value="1"/>
</dbReference>
<sequence length="507" mass="58467">MVSFSRNIIRFILIASYVIIIALIISGISVLFGYLNTGADRSTMLNTEVKRIEQYLPKIEWSSLTNEGRPMDSENLKNIENDYLNAWYIQHIAFNTNSTKGINDYYTDNARINLFNLIELNKTEGVYIESTTLEHHPNLEFFSEDGQLAVITDKDVIEYKRVFKNNTLVLETTEVSTYKIILLLEDDFWRIRHKIKIETKDLKNTNNNIITSNNLNIKGINYYPQTTPWDMFGNAFSKDTIIKDFKIIKNSGLNTVRIFVQYEDFGKAKINQDKIDKLIQVLDAAEANNLGVIVTLFDFYGDYSVINYTLNMRHAETIISSLKNHDALIAWDVKNEPNLDFKSRGQKKVIAWLDNIITLIKATDKAHPVTIGWSNPESAIILSDKVDFVSFHYYEDLDDLDASIETLQLDIPNKSIVMGEFGLSSYNGLWNPFGSSEEDQANYHKRAQKIIAEHNLQYVSWTLYDFVNIPKEVVGKLPWKKNVQKQFGFINKKGEKKSAFKYITTQQ</sequence>
<accession>A0AAU7BT43</accession>
<dbReference type="GO" id="GO:0004553">
    <property type="term" value="F:hydrolase activity, hydrolyzing O-glycosyl compounds"/>
    <property type="evidence" value="ECO:0007669"/>
    <property type="project" value="InterPro"/>
</dbReference>
<dbReference type="EMBL" id="CP157199">
    <property type="protein sequence ID" value="XBG61472.1"/>
    <property type="molecule type" value="Genomic_DNA"/>
</dbReference>
<feature type="transmembrane region" description="Helical" evidence="1">
    <location>
        <begin position="12"/>
        <end position="35"/>
    </location>
</feature>